<dbReference type="EC" id="2.7.7.18" evidence="3"/>
<dbReference type="EMBL" id="NXIB02000150">
    <property type="protein sequence ID" value="PHX53841.1"/>
    <property type="molecule type" value="Genomic_DNA"/>
</dbReference>
<gene>
    <name evidence="12" type="ORF">CP500_019385</name>
</gene>
<dbReference type="GO" id="GO:0005524">
    <property type="term" value="F:ATP binding"/>
    <property type="evidence" value="ECO:0007669"/>
    <property type="project" value="UniProtKB-KW"/>
</dbReference>
<evidence type="ECO:0000256" key="5">
    <source>
        <dbReference type="ARBA" id="ARBA00022679"/>
    </source>
</evidence>
<dbReference type="PANTHER" id="PTHR39321:SF3">
    <property type="entry name" value="PHOSPHOPANTETHEINE ADENYLYLTRANSFERASE"/>
    <property type="match status" value="1"/>
</dbReference>
<keyword evidence="13" id="KW-1185">Reference proteome</keyword>
<keyword evidence="6 12" id="KW-0548">Nucleotidyltransferase</keyword>
<evidence type="ECO:0000256" key="9">
    <source>
        <dbReference type="ARBA" id="ARBA00023027"/>
    </source>
</evidence>
<evidence type="ECO:0000256" key="10">
    <source>
        <dbReference type="ARBA" id="ARBA00048721"/>
    </source>
</evidence>
<evidence type="ECO:0000256" key="2">
    <source>
        <dbReference type="ARBA" id="ARBA00005019"/>
    </source>
</evidence>
<feature type="domain" description="Cytidyltransferase-like" evidence="11">
    <location>
        <begin position="6"/>
        <end position="165"/>
    </location>
</feature>
<dbReference type="UniPathway" id="UPA00253">
    <property type="reaction ID" value="UER00332"/>
</dbReference>
<dbReference type="PANTHER" id="PTHR39321">
    <property type="entry name" value="NICOTINATE-NUCLEOTIDE ADENYLYLTRANSFERASE-RELATED"/>
    <property type="match status" value="1"/>
</dbReference>
<evidence type="ECO:0000313" key="12">
    <source>
        <dbReference type="EMBL" id="PHX53841.1"/>
    </source>
</evidence>
<keyword evidence="7" id="KW-0547">Nucleotide-binding</keyword>
<accession>A0A2G4EWE2</accession>
<comment type="pathway">
    <text evidence="2">Cofactor biosynthesis; NAD(+) biosynthesis; deamido-NAD(+) from nicotinate D-ribonucleotide: step 1/1.</text>
</comment>
<keyword evidence="8" id="KW-0067">ATP-binding</keyword>
<dbReference type="Proteomes" id="UP000226442">
    <property type="component" value="Unassembled WGS sequence"/>
</dbReference>
<comment type="caution">
    <text evidence="12">The sequence shown here is derived from an EMBL/GenBank/DDBJ whole genome shotgun (WGS) entry which is preliminary data.</text>
</comment>
<name>A0A2G4EWE2_9CYAN</name>
<dbReference type="OrthoDB" id="5295945at2"/>
<dbReference type="InterPro" id="IPR014729">
    <property type="entry name" value="Rossmann-like_a/b/a_fold"/>
</dbReference>
<evidence type="ECO:0000313" key="13">
    <source>
        <dbReference type="Proteomes" id="UP000226442"/>
    </source>
</evidence>
<dbReference type="SUPFAM" id="SSF52374">
    <property type="entry name" value="Nucleotidylyl transferase"/>
    <property type="match status" value="1"/>
</dbReference>
<dbReference type="Gene3D" id="3.40.50.620">
    <property type="entry name" value="HUPs"/>
    <property type="match status" value="1"/>
</dbReference>
<dbReference type="InterPro" id="IPR004821">
    <property type="entry name" value="Cyt_trans-like"/>
</dbReference>
<keyword evidence="9" id="KW-0520">NAD</keyword>
<evidence type="ECO:0000259" key="11">
    <source>
        <dbReference type="Pfam" id="PF01467"/>
    </source>
</evidence>
<reference evidence="12" key="1">
    <citation type="submission" date="2017-10" db="EMBL/GenBank/DDBJ databases">
        <title>Draft genome sequence of the planktic cyanobacteria Tychonema bourrellyi isolated from alpine lentic freshwater.</title>
        <authorList>
            <person name="Tett A."/>
            <person name="Armanini F."/>
            <person name="Asnicar F."/>
            <person name="Boscaini A."/>
            <person name="Pasolli E."/>
            <person name="Zolfo M."/>
            <person name="Donati C."/>
            <person name="Salmaso N."/>
            <person name="Segata N."/>
        </authorList>
    </citation>
    <scope>NUCLEOTIDE SEQUENCE</scope>
    <source>
        <strain evidence="12">FEM_GT703</strain>
    </source>
</reference>
<comment type="catalytic activity">
    <reaction evidence="10">
        <text>nicotinate beta-D-ribonucleotide + ATP + H(+) = deamido-NAD(+) + diphosphate</text>
        <dbReference type="Rhea" id="RHEA:22860"/>
        <dbReference type="ChEBI" id="CHEBI:15378"/>
        <dbReference type="ChEBI" id="CHEBI:30616"/>
        <dbReference type="ChEBI" id="CHEBI:33019"/>
        <dbReference type="ChEBI" id="CHEBI:57502"/>
        <dbReference type="ChEBI" id="CHEBI:58437"/>
        <dbReference type="EC" id="2.7.7.18"/>
    </reaction>
</comment>
<evidence type="ECO:0000256" key="8">
    <source>
        <dbReference type="ARBA" id="ARBA00022840"/>
    </source>
</evidence>
<evidence type="ECO:0000256" key="7">
    <source>
        <dbReference type="ARBA" id="ARBA00022741"/>
    </source>
</evidence>
<dbReference type="AlphaFoldDB" id="A0A2G4EWE2"/>
<dbReference type="NCBIfam" id="NF000842">
    <property type="entry name" value="PRK00071.2-1"/>
    <property type="match status" value="1"/>
</dbReference>
<evidence type="ECO:0000256" key="4">
    <source>
        <dbReference type="ARBA" id="ARBA00022642"/>
    </source>
</evidence>
<dbReference type="CDD" id="cd02165">
    <property type="entry name" value="NMNAT"/>
    <property type="match status" value="1"/>
</dbReference>
<evidence type="ECO:0000256" key="1">
    <source>
        <dbReference type="ARBA" id="ARBA00002324"/>
    </source>
</evidence>
<organism evidence="12 13">
    <name type="scientific">Tychonema bourrellyi FEM_GT703</name>
    <dbReference type="NCBI Taxonomy" id="2040638"/>
    <lineage>
        <taxon>Bacteria</taxon>
        <taxon>Bacillati</taxon>
        <taxon>Cyanobacteriota</taxon>
        <taxon>Cyanophyceae</taxon>
        <taxon>Oscillatoriophycideae</taxon>
        <taxon>Oscillatoriales</taxon>
        <taxon>Microcoleaceae</taxon>
        <taxon>Tychonema</taxon>
    </lineage>
</organism>
<dbReference type="Pfam" id="PF01467">
    <property type="entry name" value="CTP_transf_like"/>
    <property type="match status" value="1"/>
</dbReference>
<dbReference type="NCBIfam" id="TIGR00125">
    <property type="entry name" value="cyt_tran_rel"/>
    <property type="match status" value="1"/>
</dbReference>
<keyword evidence="5" id="KW-0808">Transferase</keyword>
<evidence type="ECO:0000256" key="6">
    <source>
        <dbReference type="ARBA" id="ARBA00022695"/>
    </source>
</evidence>
<comment type="function">
    <text evidence="1">Catalyzes the reversible adenylation of nicotinate mononucleotide (NaMN) to nicotinic acid adenine dinucleotide (NaAD).</text>
</comment>
<dbReference type="InterPro" id="IPR005248">
    <property type="entry name" value="NadD/NMNAT"/>
</dbReference>
<evidence type="ECO:0000256" key="3">
    <source>
        <dbReference type="ARBA" id="ARBA00012389"/>
    </source>
</evidence>
<proteinExistence type="predicted"/>
<protein>
    <recommendedName>
        <fullName evidence="3">nicotinate-nucleotide adenylyltransferase</fullName>
        <ecNumber evidence="3">2.7.7.18</ecNumber>
    </recommendedName>
</protein>
<dbReference type="RefSeq" id="WP_096829621.1">
    <property type="nucleotide sequence ID" value="NZ_NXIB02000150.1"/>
</dbReference>
<dbReference type="GO" id="GO:0004515">
    <property type="term" value="F:nicotinate-nucleotide adenylyltransferase activity"/>
    <property type="evidence" value="ECO:0007669"/>
    <property type="project" value="UniProtKB-EC"/>
</dbReference>
<sequence length="199" mass="22692">MIKIALFGTSADPPTAGHRTILNWLSQHFDWVVVWASDNPFKSHQTSLEHRSAMLLLMIQEINSPRQNLCLYPELSSPRTLETVELAKSLWGDADFTLVIGSDLVEQLPRWYQVEHLLKQVKLLVVPRPGYPPEELDLWQLRRIGADVAIASLSAPDVSSTSYRETGDTEALTPTIEDYINREHLYAWHEAQRRAKVAH</sequence>
<dbReference type="GO" id="GO:0009435">
    <property type="term" value="P:NAD+ biosynthetic process"/>
    <property type="evidence" value="ECO:0007669"/>
    <property type="project" value="UniProtKB-UniPathway"/>
</dbReference>
<keyword evidence="4" id="KW-0662">Pyridine nucleotide biosynthesis</keyword>